<reference evidence="3 4" key="1">
    <citation type="submission" date="2016-10" db="EMBL/GenBank/DDBJ databases">
        <authorList>
            <person name="de Groot N.N."/>
        </authorList>
    </citation>
    <scope>NUCLEOTIDE SEQUENCE [LARGE SCALE GENOMIC DNA]</scope>
    <source>
        <strain evidence="3 4">MON 2.2</strain>
    </source>
</reference>
<keyword evidence="4" id="KW-1185">Reference proteome</keyword>
<evidence type="ECO:0000256" key="1">
    <source>
        <dbReference type="ARBA" id="ARBA00006479"/>
    </source>
</evidence>
<dbReference type="PANTHER" id="PTHR18964">
    <property type="entry name" value="ROK (REPRESSOR, ORF, KINASE) FAMILY"/>
    <property type="match status" value="1"/>
</dbReference>
<dbReference type="AlphaFoldDB" id="A0A1G6WZE5"/>
<accession>A0A1G6WZE5</accession>
<gene>
    <name evidence="3" type="ORF">SAMN04489747_1552</name>
</gene>
<dbReference type="SUPFAM" id="SSF53067">
    <property type="entry name" value="Actin-like ATPase domain"/>
    <property type="match status" value="1"/>
</dbReference>
<organism evidence="3 4">
    <name type="scientific">Auraticoccus monumenti</name>
    <dbReference type="NCBI Taxonomy" id="675864"/>
    <lineage>
        <taxon>Bacteria</taxon>
        <taxon>Bacillati</taxon>
        <taxon>Actinomycetota</taxon>
        <taxon>Actinomycetes</taxon>
        <taxon>Propionibacteriales</taxon>
        <taxon>Propionibacteriaceae</taxon>
        <taxon>Auraticoccus</taxon>
    </lineage>
</organism>
<keyword evidence="3" id="KW-0418">Kinase</keyword>
<protein>
    <submittedName>
        <fullName evidence="3">Sugar kinase of the NBD/HSP70 family, may contain an N-terminal HTH domain</fullName>
    </submittedName>
</protein>
<dbReference type="EMBL" id="LT629688">
    <property type="protein sequence ID" value="SDD70416.1"/>
    <property type="molecule type" value="Genomic_DNA"/>
</dbReference>
<dbReference type="Pfam" id="PF00480">
    <property type="entry name" value="ROK"/>
    <property type="match status" value="1"/>
</dbReference>
<dbReference type="InterPro" id="IPR043129">
    <property type="entry name" value="ATPase_NBD"/>
</dbReference>
<evidence type="ECO:0000313" key="4">
    <source>
        <dbReference type="Proteomes" id="UP000198546"/>
    </source>
</evidence>
<dbReference type="PANTHER" id="PTHR18964:SF149">
    <property type="entry name" value="BIFUNCTIONAL UDP-N-ACETYLGLUCOSAMINE 2-EPIMERASE_N-ACETYLMANNOSAMINE KINASE"/>
    <property type="match status" value="1"/>
</dbReference>
<dbReference type="GO" id="GO:0016301">
    <property type="term" value="F:kinase activity"/>
    <property type="evidence" value="ECO:0007669"/>
    <property type="project" value="UniProtKB-KW"/>
</dbReference>
<dbReference type="STRING" id="675864.SAMN04489747_1552"/>
<name>A0A1G6WZE5_9ACTN</name>
<dbReference type="InterPro" id="IPR036390">
    <property type="entry name" value="WH_DNA-bd_sf"/>
</dbReference>
<evidence type="ECO:0000256" key="2">
    <source>
        <dbReference type="SAM" id="MobiDB-lite"/>
    </source>
</evidence>
<evidence type="ECO:0000313" key="3">
    <source>
        <dbReference type="EMBL" id="SDD70416.1"/>
    </source>
</evidence>
<dbReference type="PROSITE" id="PS01125">
    <property type="entry name" value="ROK"/>
    <property type="match status" value="1"/>
</dbReference>
<keyword evidence="3" id="KW-0808">Transferase</keyword>
<dbReference type="InterPro" id="IPR000600">
    <property type="entry name" value="ROK"/>
</dbReference>
<dbReference type="Gene3D" id="3.30.420.40">
    <property type="match status" value="2"/>
</dbReference>
<dbReference type="InterPro" id="IPR036388">
    <property type="entry name" value="WH-like_DNA-bd_sf"/>
</dbReference>
<dbReference type="InterPro" id="IPR049874">
    <property type="entry name" value="ROK_cs"/>
</dbReference>
<dbReference type="SUPFAM" id="SSF46785">
    <property type="entry name" value="Winged helix' DNA-binding domain"/>
    <property type="match status" value="1"/>
</dbReference>
<sequence length="409" mass="41358">MAGPGYHSAARWGSVGEDEPVSTAGGGTGPTDGWPELDATVQRIAVRVLRRGEVSRAELARETGLSTGSLTRVTKPLLAAGIVTEGSARPGGSGRPSLPLRVNAARASFVGVNLTADTAYAVRTDLQGTVLDTAELALPDRSPVPVVDQLAGLVRRWQRDGPPLTAVGVALGGHVRDWRTVTSATYLGWQEVDLGGGLGARTGLPVVVGNDVHALTQAAHLFGPGRGVSSLAVVTVGVGVGAGAISHDQLLVGHPGQAGDVGHLPLEGGTSPCLGADHVGCAVAELSTSALEQEAGRRLGRPVALAELVGLAGAGDPRARVVVDRAARMLGTLAGTVAAVLGPELVLLSGDGIAVALAAPEEVRAGLARVLPAGPRPELVIDPVFSFHTWAHGAAGTAILHALTGRLPR</sequence>
<comment type="similarity">
    <text evidence="1">Belongs to the ROK (NagC/XylR) family.</text>
</comment>
<dbReference type="Gene3D" id="1.10.10.10">
    <property type="entry name" value="Winged helix-like DNA-binding domain superfamily/Winged helix DNA-binding domain"/>
    <property type="match status" value="1"/>
</dbReference>
<proteinExistence type="inferred from homology"/>
<dbReference type="Proteomes" id="UP000198546">
    <property type="component" value="Chromosome i"/>
</dbReference>
<feature type="region of interest" description="Disordered" evidence="2">
    <location>
        <begin position="1"/>
        <end position="36"/>
    </location>
</feature>